<name>A0AAN8JAM0_PATCE</name>
<accession>A0AAN8JAM0</accession>
<dbReference type="SUPFAM" id="SSF49599">
    <property type="entry name" value="TRAF domain-like"/>
    <property type="match status" value="1"/>
</dbReference>
<dbReference type="InterPro" id="IPR017907">
    <property type="entry name" value="Znf_RING_CS"/>
</dbReference>
<feature type="domain" description="B box-type" evidence="6">
    <location>
        <begin position="80"/>
        <end position="121"/>
    </location>
</feature>
<dbReference type="InterPro" id="IPR013083">
    <property type="entry name" value="Znf_RING/FYVE/PHD"/>
</dbReference>
<dbReference type="PROSITE" id="PS50119">
    <property type="entry name" value="ZF_BBOX"/>
    <property type="match status" value="1"/>
</dbReference>
<evidence type="ECO:0000259" key="5">
    <source>
        <dbReference type="PROSITE" id="PS50089"/>
    </source>
</evidence>
<keyword evidence="3" id="KW-0862">Zinc</keyword>
<evidence type="ECO:0000313" key="8">
    <source>
        <dbReference type="Proteomes" id="UP001347796"/>
    </source>
</evidence>
<dbReference type="SUPFAM" id="SSF57850">
    <property type="entry name" value="RING/U-box"/>
    <property type="match status" value="1"/>
</dbReference>
<evidence type="ECO:0000256" key="4">
    <source>
        <dbReference type="PROSITE-ProRule" id="PRU00024"/>
    </source>
</evidence>
<dbReference type="EMBL" id="JAZGQO010000011">
    <property type="protein sequence ID" value="KAK6174226.1"/>
    <property type="molecule type" value="Genomic_DNA"/>
</dbReference>
<dbReference type="Gene3D" id="2.60.210.10">
    <property type="entry name" value="Apoptosis, Tumor Necrosis Factor Receptor Associated Protein 2, Chain A"/>
    <property type="match status" value="1"/>
</dbReference>
<dbReference type="AlphaFoldDB" id="A0AAN8JAM0"/>
<dbReference type="PROSITE" id="PS00518">
    <property type="entry name" value="ZF_RING_1"/>
    <property type="match status" value="1"/>
</dbReference>
<dbReference type="InterPro" id="IPR008974">
    <property type="entry name" value="TRAF-like"/>
</dbReference>
<evidence type="ECO:0000313" key="7">
    <source>
        <dbReference type="EMBL" id="KAK6174226.1"/>
    </source>
</evidence>
<dbReference type="Gene3D" id="3.30.40.10">
    <property type="entry name" value="Zinc/RING finger domain, C3HC4 (zinc finger)"/>
    <property type="match status" value="1"/>
</dbReference>
<keyword evidence="2 4" id="KW-0863">Zinc-finger</keyword>
<dbReference type="GO" id="GO:0061630">
    <property type="term" value="F:ubiquitin protein ligase activity"/>
    <property type="evidence" value="ECO:0007669"/>
    <property type="project" value="TreeGrafter"/>
</dbReference>
<dbReference type="SUPFAM" id="SSF57845">
    <property type="entry name" value="B-box zinc-binding domain"/>
    <property type="match status" value="1"/>
</dbReference>
<dbReference type="Pfam" id="PF00643">
    <property type="entry name" value="zf-B_box"/>
    <property type="match status" value="1"/>
</dbReference>
<proteinExistence type="predicted"/>
<keyword evidence="1" id="KW-0479">Metal-binding</keyword>
<dbReference type="PANTHER" id="PTHR25462:SF291">
    <property type="entry name" value="E3 UBIQUITIN-PROTEIN LIGASE TRIM45"/>
    <property type="match status" value="1"/>
</dbReference>
<gene>
    <name evidence="7" type="ORF">SNE40_017545</name>
</gene>
<comment type="caution">
    <text evidence="7">The sequence shown here is derived from an EMBL/GenBank/DDBJ whole genome shotgun (WGS) entry which is preliminary data.</text>
</comment>
<evidence type="ECO:0000256" key="3">
    <source>
        <dbReference type="ARBA" id="ARBA00022833"/>
    </source>
</evidence>
<protein>
    <submittedName>
        <fullName evidence="7">Uncharacterized protein</fullName>
    </submittedName>
</protein>
<feature type="domain" description="RING-type" evidence="5">
    <location>
        <begin position="10"/>
        <end position="53"/>
    </location>
</feature>
<dbReference type="PROSITE" id="PS50089">
    <property type="entry name" value="ZF_RING_2"/>
    <property type="match status" value="1"/>
</dbReference>
<reference evidence="7 8" key="1">
    <citation type="submission" date="2024-01" db="EMBL/GenBank/DDBJ databases">
        <title>The genome of the rayed Mediterranean limpet Patella caerulea (Linnaeus, 1758).</title>
        <authorList>
            <person name="Anh-Thu Weber A."/>
            <person name="Halstead-Nussloch G."/>
        </authorList>
    </citation>
    <scope>NUCLEOTIDE SEQUENCE [LARGE SCALE GENOMIC DNA]</scope>
    <source>
        <strain evidence="7">AATW-2023a</strain>
        <tissue evidence="7">Whole specimen</tissue>
    </source>
</reference>
<dbReference type="InterPro" id="IPR000315">
    <property type="entry name" value="Znf_B-box"/>
</dbReference>
<dbReference type="Gene3D" id="3.30.160.60">
    <property type="entry name" value="Classic Zinc Finger"/>
    <property type="match status" value="1"/>
</dbReference>
<evidence type="ECO:0000256" key="1">
    <source>
        <dbReference type="ARBA" id="ARBA00022723"/>
    </source>
</evidence>
<dbReference type="InterPro" id="IPR047153">
    <property type="entry name" value="TRIM45/56/19-like"/>
</dbReference>
<evidence type="ECO:0000259" key="6">
    <source>
        <dbReference type="PROSITE" id="PS50119"/>
    </source>
</evidence>
<sequence>MEDFDQRITCSICLSNFRKPKIIDCHHTYCEACLDDYIDKFATNDKFDCALCRRTIDVPPNGAKDFPVNFYVGDQETTNNKDEFCVDHDNEILDDYCSGCQLVVCRQCKQTHHQTHAVQSLQNVRQTFVLELQTLKRELADKIPQFQSYSDVLKTRISQNKKSIERICTEVDLQVDKICQKTRKQGEDIKDILKKTLSGELLNLDAMLVEAKRNLFSIKSLYNMTSQILIDASTVEIINSIDLIRLEKEEVCPRDVKTPEVPIVPVLEFHPGDISTGDLSLFIGDLAVTFQHSFNIHQIGVRSTDSLGYNSDILSWSLGAIARSRRLKISLDMVSEKLKSCNCQFTLKLIDKDDDGLFLIECDDKTLTTTNGMCYKWNSVIEIGDLSGPDNGFIDDEGNFIIEVEVNISDIVLENA</sequence>
<dbReference type="Proteomes" id="UP001347796">
    <property type="component" value="Unassembled WGS sequence"/>
</dbReference>
<evidence type="ECO:0000256" key="2">
    <source>
        <dbReference type="ARBA" id="ARBA00022771"/>
    </source>
</evidence>
<keyword evidence="8" id="KW-1185">Reference proteome</keyword>
<dbReference type="InterPro" id="IPR001841">
    <property type="entry name" value="Znf_RING"/>
</dbReference>
<dbReference type="InterPro" id="IPR018957">
    <property type="entry name" value="Znf_C3HC4_RING-type"/>
</dbReference>
<dbReference type="Pfam" id="PF00097">
    <property type="entry name" value="zf-C3HC4"/>
    <property type="match status" value="1"/>
</dbReference>
<dbReference type="SMART" id="SM00184">
    <property type="entry name" value="RING"/>
    <property type="match status" value="1"/>
</dbReference>
<dbReference type="PANTHER" id="PTHR25462">
    <property type="entry name" value="BONUS, ISOFORM C-RELATED"/>
    <property type="match status" value="1"/>
</dbReference>
<organism evidence="7 8">
    <name type="scientific">Patella caerulea</name>
    <name type="common">Rayed Mediterranean limpet</name>
    <dbReference type="NCBI Taxonomy" id="87958"/>
    <lineage>
        <taxon>Eukaryota</taxon>
        <taxon>Metazoa</taxon>
        <taxon>Spiralia</taxon>
        <taxon>Lophotrochozoa</taxon>
        <taxon>Mollusca</taxon>
        <taxon>Gastropoda</taxon>
        <taxon>Patellogastropoda</taxon>
        <taxon>Patelloidea</taxon>
        <taxon>Patellidae</taxon>
        <taxon>Patella</taxon>
    </lineage>
</organism>
<dbReference type="GO" id="GO:0008270">
    <property type="term" value="F:zinc ion binding"/>
    <property type="evidence" value="ECO:0007669"/>
    <property type="project" value="UniProtKB-KW"/>
</dbReference>